<dbReference type="PANTHER" id="PTHR37984:SF5">
    <property type="entry name" value="PROTEIN NYNRIN-LIKE"/>
    <property type="match status" value="1"/>
</dbReference>
<dbReference type="Gene3D" id="3.30.70.270">
    <property type="match status" value="3"/>
</dbReference>
<dbReference type="InterPro" id="IPR036397">
    <property type="entry name" value="RNaseH_sf"/>
</dbReference>
<dbReference type="GO" id="GO:0005737">
    <property type="term" value="C:cytoplasm"/>
    <property type="evidence" value="ECO:0007669"/>
    <property type="project" value="UniProtKB-SubCell"/>
</dbReference>
<evidence type="ECO:0000259" key="24">
    <source>
        <dbReference type="PROSITE" id="PS50994"/>
    </source>
</evidence>
<feature type="compositionally biased region" description="Polar residues" evidence="23">
    <location>
        <begin position="1"/>
        <end position="19"/>
    </location>
</feature>
<dbReference type="SUPFAM" id="SSF56672">
    <property type="entry name" value="DNA/RNA polymerases"/>
    <property type="match status" value="1"/>
</dbReference>
<keyword evidence="16" id="KW-0695">RNA-directed DNA polymerase</keyword>
<comment type="caution">
    <text evidence="25">The sequence shown here is derived from an EMBL/GenBank/DDBJ whole genome shotgun (WGS) entry which is preliminary data.</text>
</comment>
<accession>M3J6U3</accession>
<dbReference type="Gene3D" id="3.10.10.10">
    <property type="entry name" value="HIV Type 1 Reverse Transcriptase, subunit A, domain 1"/>
    <property type="match status" value="1"/>
</dbReference>
<sequence>MVRQTRNSNKNSAATSPLDTTADDMPTPIIPPTSVTESGSKNNAKSAGRTNGGSRKKPRKAGRPRSVSNNNEEPISSSPAVAVERNPPSLPSTSFAVIPHRGTDDLSSDEETTPQPLILARHVPAALSQMEPPKVKTGKPVDFTKKTGCRPYLFSGNKLEYSAITAQDMQDCLADLSEIKGRDVPLTPFQIFSHVQANHLSGTALRWARQWVSAHRETKDFGGTAHSISAKGPYIEDFITQFKNRFQAGKQAGVIMTQLQKFEQREPLLDYITSCCTRAEPYLQGCPESQLQARKDIVLCQIEEGLHHAYSHLGFDSWEDLERAKPSRAADKMIQAQFKEWKDAQQNRRGARNGRYTTGSSSRGRGGAGSENDHHKLPRITKPINQPPPPAPPPAPPAPPAPPTPPTAIGQNDIILTDPEAFISTSLTSQLSGNEYKSSTQPRHLYWVKLEGLPELLTLFDSGSCLNLIRNDALSEQKRYPAPTRNLLSANKIFMESVNQYVMLNIPGVEDEVPFYISSTISFPVIFGEEVVDKFLTIPSQFQKADPELQTEVINSTSEDPIDTIFAQMMVEATDDTNQSEEIVKFRELVQSDLDYKETPARWYHKDKNGLGTWIENFKEQNKDILHNNEPTKAANKYPYYHHIQIDPTKPLPRTAPYAKSFKQREQLSRDITRLLNNNFIQPSQSSVSSGVVYAPKHEGEDDRFCVDYRKLNEATIKDNYPLPAIESLLELVAGKMVYYLDDILIFSDSIAAHKIHLAQVFSILRENNFIAKEKKCEFFLKRIHYLGHIVGMDGIKPTEEKIEAVQNWPLPETPKSMATFIGFISYNRRFIQGFAALARPLHLFANKKIPMTEDVRQNFQLLKERITRAPVLVPPTRSGRYIITTDASDYSMGSIIEVCDEKTLKRKGVVAYFSKTLRGAELNYPVREKELLSVVRTLERFRHLLVDHKLIVRTDHHSLQFLMNSQKPISARLSRWMDVLADFDLEFCYIKGAANPADGLSRYVATISTEDVTSTLLQNQILGDKFFDDVKENYHKDDKFALIYTTLKNKSSVPKSMKEYIKKFHICHTTGLLYYHGLNNLGDTVDRLVIPTPDLQRIVMDKHHNTPTALHGGIFPTYAELTRYYYWTNMNADIRQFVHHCQVCQTTKPRNTLTNGLLKPLTVPNGPWQSISLDFISGIPEVNGFDNILVVVDRFTRRSRFFPCKKTITAQETADIFIKNILPLHGVPLEFISDRDPRFTSQFWKDFFGYWETKLKMSTPGHAQTDGSTERVNRNLIRYFKALELMGTRWLQGLPLIEFAYNNAVHDAIKMSPFMAELGRDPRPPHLDSRILQHEARRQLPFNQSDALGIHEIHEYLRQLISDQSNDAQRKMEAQANKKRTELLLVPGDKVLVDVKSNLMGYHFSKRKTKPIYFGPYTVEQKINDNAYRIGLAAGKYDRNFNVKHLKKYHFDDLLYPRIPPSTPVELRCRAREITGIQAWDQENKLVAFTFDGTAPFHAAFFRIEDVLGNVPPDILRPMFERFDDEVAEEEANKERIVEVEDVT</sequence>
<evidence type="ECO:0000256" key="9">
    <source>
        <dbReference type="ARBA" id="ARBA00022723"/>
    </source>
</evidence>
<keyword evidence="14" id="KW-0694">RNA-binding</keyword>
<evidence type="ECO:0000256" key="1">
    <source>
        <dbReference type="ARBA" id="ARBA00000077"/>
    </source>
</evidence>
<dbReference type="Gene3D" id="1.10.340.70">
    <property type="match status" value="1"/>
</dbReference>
<name>M3J6U3_CANMX</name>
<keyword evidence="20" id="KW-0539">Nucleus</keyword>
<keyword evidence="13" id="KW-0460">Magnesium</keyword>
<evidence type="ECO:0000256" key="5">
    <source>
        <dbReference type="ARBA" id="ARBA00022670"/>
    </source>
</evidence>
<keyword evidence="26" id="KW-1185">Reference proteome</keyword>
<dbReference type="InterPro" id="IPR012337">
    <property type="entry name" value="RNaseH-like_sf"/>
</dbReference>
<dbReference type="InterPro" id="IPR041588">
    <property type="entry name" value="Integrase_H2C2"/>
</dbReference>
<dbReference type="Pfam" id="PF17921">
    <property type="entry name" value="Integrase_H2C2"/>
    <property type="match status" value="1"/>
</dbReference>
<dbReference type="PROSITE" id="PS50994">
    <property type="entry name" value="INTEGRASE"/>
    <property type="match status" value="1"/>
</dbReference>
<comment type="catalytic activity">
    <reaction evidence="1">
        <text>Endonucleolytic cleavage to 5'-phosphomonoester.</text>
        <dbReference type="EC" id="3.1.26.4"/>
    </reaction>
</comment>
<dbReference type="GO" id="GO:0003723">
    <property type="term" value="F:RNA binding"/>
    <property type="evidence" value="ECO:0007669"/>
    <property type="project" value="UniProtKB-KW"/>
</dbReference>
<keyword evidence="7" id="KW-0548">Nucleotidyltransferase</keyword>
<dbReference type="Pfam" id="PF00665">
    <property type="entry name" value="rve"/>
    <property type="match status" value="1"/>
</dbReference>
<feature type="domain" description="Integrase catalytic" evidence="24">
    <location>
        <begin position="1164"/>
        <end position="1322"/>
    </location>
</feature>
<dbReference type="HOGENOM" id="CLU_000384_38_1_1"/>
<dbReference type="PANTHER" id="PTHR37984">
    <property type="entry name" value="PROTEIN CBG26694"/>
    <property type="match status" value="1"/>
</dbReference>
<evidence type="ECO:0000256" key="16">
    <source>
        <dbReference type="ARBA" id="ARBA00022918"/>
    </source>
</evidence>
<keyword evidence="4" id="KW-0963">Cytoplasm</keyword>
<keyword evidence="15" id="KW-0229">DNA integration</keyword>
<dbReference type="eggNOG" id="KOG0017">
    <property type="taxonomic scope" value="Eukaryota"/>
</dbReference>
<dbReference type="SUPFAM" id="SSF53098">
    <property type="entry name" value="Ribonuclease H-like"/>
    <property type="match status" value="1"/>
</dbReference>
<dbReference type="InterPro" id="IPR041373">
    <property type="entry name" value="RT_RNaseH"/>
</dbReference>
<dbReference type="InterPro" id="IPR043128">
    <property type="entry name" value="Rev_trsase/Diguanyl_cyclase"/>
</dbReference>
<dbReference type="GO" id="GO:0003964">
    <property type="term" value="F:RNA-directed DNA polymerase activity"/>
    <property type="evidence" value="ECO:0007669"/>
    <property type="project" value="UniProtKB-KW"/>
</dbReference>
<dbReference type="FunFam" id="1.10.340.70:FF:000001">
    <property type="entry name" value="Retrovirus-related Pol polyprotein from transposon gypsy-like Protein"/>
    <property type="match status" value="1"/>
</dbReference>
<dbReference type="GO" id="GO:0003677">
    <property type="term" value="F:DNA binding"/>
    <property type="evidence" value="ECO:0007669"/>
    <property type="project" value="UniProtKB-KW"/>
</dbReference>
<evidence type="ECO:0000256" key="8">
    <source>
        <dbReference type="ARBA" id="ARBA00022722"/>
    </source>
</evidence>
<comment type="function">
    <text evidence="21">Reverse transcriptase/ribonuclease H (RT) is a multifunctional enzyme that catalyzes the conversion of the retro-elements RNA genome into dsDNA within the VLP. The enzyme displays a DNA polymerase activity that can copy either DNA or RNA templates, and a ribonuclease H (RNase H) activity that cleaves the RNA strand of RNA-DNA heteroduplexes during plus-strand synthesis and hydrolyzes RNA primers. The conversion leads to a linear dsDNA copy of the retrotransposon that includes long terminal repeats (LTRs) at both ends.</text>
</comment>
<keyword evidence="5" id="KW-0645">Protease</keyword>
<evidence type="ECO:0000256" key="3">
    <source>
        <dbReference type="ARBA" id="ARBA00004496"/>
    </source>
</evidence>
<feature type="compositionally biased region" description="Basic residues" evidence="23">
    <location>
        <begin position="54"/>
        <end position="63"/>
    </location>
</feature>
<proteinExistence type="predicted"/>
<keyword evidence="17" id="KW-0239">DNA-directed DNA polymerase</keyword>
<dbReference type="EMBL" id="AOGT01001371">
    <property type="protein sequence ID" value="EMG47793.1"/>
    <property type="molecule type" value="Genomic_DNA"/>
</dbReference>
<keyword evidence="12" id="KW-0378">Hydrolase</keyword>
<keyword evidence="18" id="KW-0238">DNA-binding</keyword>
<keyword evidence="8" id="KW-0540">Nuclease</keyword>
<evidence type="ECO:0000256" key="19">
    <source>
        <dbReference type="ARBA" id="ARBA00023172"/>
    </source>
</evidence>
<evidence type="ECO:0000256" key="2">
    <source>
        <dbReference type="ARBA" id="ARBA00004123"/>
    </source>
</evidence>
<dbReference type="OrthoDB" id="4022548at2759"/>
<reference evidence="25 26" key="1">
    <citation type="submission" date="2013-02" db="EMBL/GenBank/DDBJ databases">
        <title>Genome sequence of Candida maltosa Xu316, a potential industrial strain for xylitol and ethanol production.</title>
        <authorList>
            <person name="Yu J."/>
            <person name="Wang Q."/>
            <person name="Geng X."/>
            <person name="Bao W."/>
            <person name="He P."/>
            <person name="Cai J."/>
        </authorList>
    </citation>
    <scope>NUCLEOTIDE SEQUENCE [LARGE SCALE GENOMIC DNA]</scope>
    <source>
        <strain evidence="26">Xu316</strain>
    </source>
</reference>
<keyword evidence="11" id="KW-0255">Endonuclease</keyword>
<evidence type="ECO:0000313" key="26">
    <source>
        <dbReference type="Proteomes" id="UP000011777"/>
    </source>
</evidence>
<dbReference type="STRING" id="1245528.M3J6U3"/>
<dbReference type="GO" id="GO:0006310">
    <property type="term" value="P:DNA recombination"/>
    <property type="evidence" value="ECO:0007669"/>
    <property type="project" value="UniProtKB-KW"/>
</dbReference>
<dbReference type="InterPro" id="IPR043502">
    <property type="entry name" value="DNA/RNA_pol_sf"/>
</dbReference>
<dbReference type="GO" id="GO:0046872">
    <property type="term" value="F:metal ion binding"/>
    <property type="evidence" value="ECO:0007669"/>
    <property type="project" value="UniProtKB-KW"/>
</dbReference>
<dbReference type="Pfam" id="PF24626">
    <property type="entry name" value="SH3_Tf2-1"/>
    <property type="match status" value="1"/>
</dbReference>
<keyword evidence="19" id="KW-0233">DNA recombination</keyword>
<dbReference type="GO" id="GO:0004190">
    <property type="term" value="F:aspartic-type endopeptidase activity"/>
    <property type="evidence" value="ECO:0007669"/>
    <property type="project" value="UniProtKB-KW"/>
</dbReference>
<dbReference type="Gene3D" id="3.30.420.10">
    <property type="entry name" value="Ribonuclease H-like superfamily/Ribonuclease H"/>
    <property type="match status" value="1"/>
</dbReference>
<evidence type="ECO:0000256" key="11">
    <source>
        <dbReference type="ARBA" id="ARBA00022759"/>
    </source>
</evidence>
<evidence type="ECO:0000256" key="21">
    <source>
        <dbReference type="ARBA" id="ARBA00025590"/>
    </source>
</evidence>
<dbReference type="InterPro" id="IPR000477">
    <property type="entry name" value="RT_dom"/>
</dbReference>
<dbReference type="Pfam" id="PF00078">
    <property type="entry name" value="RVT_1"/>
    <property type="match status" value="1"/>
</dbReference>
<dbReference type="GO" id="GO:0003887">
    <property type="term" value="F:DNA-directed DNA polymerase activity"/>
    <property type="evidence" value="ECO:0007669"/>
    <property type="project" value="UniProtKB-KW"/>
</dbReference>
<evidence type="ECO:0000256" key="10">
    <source>
        <dbReference type="ARBA" id="ARBA00022750"/>
    </source>
</evidence>
<dbReference type="CDD" id="cd09274">
    <property type="entry name" value="RNase_HI_RT_Ty3"/>
    <property type="match status" value="1"/>
</dbReference>
<dbReference type="InterPro" id="IPR050951">
    <property type="entry name" value="Retrovirus_Pol_polyprotein"/>
</dbReference>
<feature type="compositionally biased region" description="Polar residues" evidence="23">
    <location>
        <begin position="33"/>
        <end position="53"/>
    </location>
</feature>
<evidence type="ECO:0000256" key="14">
    <source>
        <dbReference type="ARBA" id="ARBA00022884"/>
    </source>
</evidence>
<evidence type="ECO:0000256" key="17">
    <source>
        <dbReference type="ARBA" id="ARBA00022932"/>
    </source>
</evidence>
<evidence type="ECO:0000313" key="25">
    <source>
        <dbReference type="EMBL" id="EMG47793.1"/>
    </source>
</evidence>
<dbReference type="CDD" id="cd01647">
    <property type="entry name" value="RT_LTR"/>
    <property type="match status" value="1"/>
</dbReference>
<dbReference type="GO" id="GO:0015074">
    <property type="term" value="P:DNA integration"/>
    <property type="evidence" value="ECO:0007669"/>
    <property type="project" value="UniProtKB-KW"/>
</dbReference>
<dbReference type="GO" id="GO:0006508">
    <property type="term" value="P:proteolysis"/>
    <property type="evidence" value="ECO:0007669"/>
    <property type="project" value="UniProtKB-KW"/>
</dbReference>
<feature type="compositionally biased region" description="Low complexity" evidence="23">
    <location>
        <begin position="66"/>
        <end position="79"/>
    </location>
</feature>
<protein>
    <recommendedName>
        <fullName evidence="24">Integrase catalytic domain-containing protein</fullName>
    </recommendedName>
</protein>
<dbReference type="InterPro" id="IPR001584">
    <property type="entry name" value="Integrase_cat-core"/>
</dbReference>
<evidence type="ECO:0000256" key="7">
    <source>
        <dbReference type="ARBA" id="ARBA00022695"/>
    </source>
</evidence>
<evidence type="ECO:0000256" key="20">
    <source>
        <dbReference type="ARBA" id="ARBA00023242"/>
    </source>
</evidence>
<dbReference type="GO" id="GO:0005634">
    <property type="term" value="C:nucleus"/>
    <property type="evidence" value="ECO:0007669"/>
    <property type="project" value="UniProtKB-SubCell"/>
</dbReference>
<dbReference type="Proteomes" id="UP000011777">
    <property type="component" value="Unassembled WGS sequence"/>
</dbReference>
<feature type="compositionally biased region" description="Pro residues" evidence="23">
    <location>
        <begin position="385"/>
        <end position="406"/>
    </location>
</feature>
<comment type="subcellular location">
    <subcellularLocation>
        <location evidence="3">Cytoplasm</location>
    </subcellularLocation>
    <subcellularLocation>
        <location evidence="2">Nucleus</location>
    </subcellularLocation>
</comment>
<evidence type="ECO:0000256" key="23">
    <source>
        <dbReference type="SAM" id="MobiDB-lite"/>
    </source>
</evidence>
<organism evidence="25 26">
    <name type="scientific">Candida maltosa (strain Xu316)</name>
    <name type="common">Yeast</name>
    <dbReference type="NCBI Taxonomy" id="1245528"/>
    <lineage>
        <taxon>Eukaryota</taxon>
        <taxon>Fungi</taxon>
        <taxon>Dikarya</taxon>
        <taxon>Ascomycota</taxon>
        <taxon>Saccharomycotina</taxon>
        <taxon>Pichiomycetes</taxon>
        <taxon>Debaryomycetaceae</taxon>
        <taxon>Candida/Lodderomyces clade</taxon>
        <taxon>Candida</taxon>
    </lineage>
</organism>
<evidence type="ECO:0000256" key="4">
    <source>
        <dbReference type="ARBA" id="ARBA00022490"/>
    </source>
</evidence>
<dbReference type="Pfam" id="PF17917">
    <property type="entry name" value="RT_RNaseH"/>
    <property type="match status" value="1"/>
</dbReference>
<dbReference type="InterPro" id="IPR056924">
    <property type="entry name" value="SH3_Tf2-1"/>
</dbReference>
<evidence type="ECO:0000256" key="18">
    <source>
        <dbReference type="ARBA" id="ARBA00023125"/>
    </source>
</evidence>
<feature type="region of interest" description="Disordered" evidence="23">
    <location>
        <begin position="1"/>
        <end position="111"/>
    </location>
</feature>
<gene>
    <name evidence="25" type="ORF">G210_1757</name>
</gene>
<evidence type="ECO:0000256" key="6">
    <source>
        <dbReference type="ARBA" id="ARBA00022679"/>
    </source>
</evidence>
<keyword evidence="6" id="KW-0808">Transferase</keyword>
<comment type="function">
    <text evidence="22">Integrase (IN) targets the VLP to the nucleus, where a subparticle preintegration complex (PIC) containing at least integrase and the newly synthesized dsDNA copy of the retrotransposon must transit the nuclear membrane. Once in the nucleus, integrase performs the integration of the dsDNA into the host genome.</text>
</comment>
<evidence type="ECO:0000256" key="13">
    <source>
        <dbReference type="ARBA" id="ARBA00022842"/>
    </source>
</evidence>
<evidence type="ECO:0000256" key="12">
    <source>
        <dbReference type="ARBA" id="ARBA00022801"/>
    </source>
</evidence>
<dbReference type="GO" id="GO:0004523">
    <property type="term" value="F:RNA-DNA hybrid ribonuclease activity"/>
    <property type="evidence" value="ECO:0007669"/>
    <property type="project" value="UniProtKB-EC"/>
</dbReference>
<feature type="region of interest" description="Disordered" evidence="23">
    <location>
        <begin position="342"/>
        <end position="411"/>
    </location>
</feature>
<keyword evidence="10" id="KW-0064">Aspartyl protease</keyword>
<dbReference type="CDD" id="cd00303">
    <property type="entry name" value="retropepsin_like"/>
    <property type="match status" value="1"/>
</dbReference>
<evidence type="ECO:0000256" key="22">
    <source>
        <dbReference type="ARBA" id="ARBA00025615"/>
    </source>
</evidence>
<evidence type="ECO:0000256" key="15">
    <source>
        <dbReference type="ARBA" id="ARBA00022908"/>
    </source>
</evidence>
<keyword evidence="9" id="KW-0479">Metal-binding</keyword>
<feature type="compositionally biased region" description="Low complexity" evidence="23">
    <location>
        <begin position="353"/>
        <end position="363"/>
    </location>
</feature>